<gene>
    <name evidence="7" type="ORF">FPAR1323_LOCUS8837</name>
</gene>
<evidence type="ECO:0000259" key="6">
    <source>
        <dbReference type="PROSITE" id="PS50305"/>
    </source>
</evidence>
<evidence type="ECO:0000256" key="5">
    <source>
        <dbReference type="PROSITE-ProRule" id="PRU00236"/>
    </source>
</evidence>
<dbReference type="PROSITE" id="PS50305">
    <property type="entry name" value="SIRTUIN"/>
    <property type="match status" value="1"/>
</dbReference>
<reference evidence="7" key="1">
    <citation type="submission" date="2021-01" db="EMBL/GenBank/DDBJ databases">
        <authorList>
            <person name="Corre E."/>
            <person name="Pelletier E."/>
            <person name="Niang G."/>
            <person name="Scheremetjew M."/>
            <person name="Finn R."/>
            <person name="Kale V."/>
            <person name="Holt S."/>
            <person name="Cochrane G."/>
            <person name="Meng A."/>
            <person name="Brown T."/>
            <person name="Cohen L."/>
        </authorList>
    </citation>
    <scope>NUCLEOTIDE SEQUENCE</scope>
    <source>
        <strain evidence="7">RCC1693</strain>
    </source>
</reference>
<dbReference type="Pfam" id="PF02146">
    <property type="entry name" value="SIR2"/>
    <property type="match status" value="1"/>
</dbReference>
<dbReference type="InterPro" id="IPR050134">
    <property type="entry name" value="NAD-dep_sirtuin_deacylases"/>
</dbReference>
<keyword evidence="2" id="KW-0479">Metal-binding</keyword>
<organism evidence="7">
    <name type="scientific">Florenciella parvula</name>
    <dbReference type="NCBI Taxonomy" id="236787"/>
    <lineage>
        <taxon>Eukaryota</taxon>
        <taxon>Sar</taxon>
        <taxon>Stramenopiles</taxon>
        <taxon>Ochrophyta</taxon>
        <taxon>Dictyochophyceae</taxon>
        <taxon>Florenciellales</taxon>
        <taxon>Florenciella</taxon>
    </lineage>
</organism>
<evidence type="ECO:0000256" key="4">
    <source>
        <dbReference type="ARBA" id="ARBA00023027"/>
    </source>
</evidence>
<dbReference type="GO" id="GO:0046872">
    <property type="term" value="F:metal ion binding"/>
    <property type="evidence" value="ECO:0007669"/>
    <property type="project" value="UniProtKB-KW"/>
</dbReference>
<dbReference type="GO" id="GO:0017136">
    <property type="term" value="F:histone deacetylase activity, NAD-dependent"/>
    <property type="evidence" value="ECO:0007669"/>
    <property type="project" value="TreeGrafter"/>
</dbReference>
<evidence type="ECO:0000313" key="7">
    <source>
        <dbReference type="EMBL" id="CAD9416584.1"/>
    </source>
</evidence>
<evidence type="ECO:0000256" key="3">
    <source>
        <dbReference type="ARBA" id="ARBA00022833"/>
    </source>
</evidence>
<dbReference type="EMBL" id="HBGT01016567">
    <property type="protein sequence ID" value="CAD9416584.1"/>
    <property type="molecule type" value="Transcribed_RNA"/>
</dbReference>
<evidence type="ECO:0000256" key="1">
    <source>
        <dbReference type="ARBA" id="ARBA00022679"/>
    </source>
</evidence>
<sequence length="177" mass="18771">MDTGAFCELVQSNIKDIYRKDAEAPSESSPILCEKCGKPTVKPTTVLFGAGLPEVFFDSMVEDLPTCDLLIVAGTSLVVSPANMVAYKVPSTTMRLVANREPVGQELGITYGTEGGRDVFAEGDCDECFAQLAQELGLMGKLMERYDLLPEASQLLLDRLDGNGGGGNEGGVAADVD</sequence>
<accession>A0A7S2C7X2</accession>
<dbReference type="GO" id="GO:0005634">
    <property type="term" value="C:nucleus"/>
    <property type="evidence" value="ECO:0007669"/>
    <property type="project" value="TreeGrafter"/>
</dbReference>
<feature type="domain" description="Deacetylase sirtuin-type" evidence="6">
    <location>
        <begin position="1"/>
        <end position="139"/>
    </location>
</feature>
<keyword evidence="3" id="KW-0862">Zinc</keyword>
<proteinExistence type="predicted"/>
<dbReference type="Gene3D" id="3.40.50.1220">
    <property type="entry name" value="TPP-binding domain"/>
    <property type="match status" value="1"/>
</dbReference>
<dbReference type="InterPro" id="IPR029035">
    <property type="entry name" value="DHS-like_NAD/FAD-binding_dom"/>
</dbReference>
<dbReference type="PANTHER" id="PTHR11085">
    <property type="entry name" value="NAD-DEPENDENT PROTEIN DEACYLASE SIRTUIN-5, MITOCHONDRIAL-RELATED"/>
    <property type="match status" value="1"/>
</dbReference>
<dbReference type="InterPro" id="IPR026590">
    <property type="entry name" value="Ssirtuin_cat_dom"/>
</dbReference>
<dbReference type="InterPro" id="IPR003000">
    <property type="entry name" value="Sirtuin"/>
</dbReference>
<name>A0A7S2C7X2_9STRA</name>
<comment type="caution">
    <text evidence="5">Lacks conserved residue(s) required for the propagation of feature annotation.</text>
</comment>
<dbReference type="GO" id="GO:0070403">
    <property type="term" value="F:NAD+ binding"/>
    <property type="evidence" value="ECO:0007669"/>
    <property type="project" value="InterPro"/>
</dbReference>
<dbReference type="AlphaFoldDB" id="A0A7S2C7X2"/>
<keyword evidence="1" id="KW-0808">Transferase</keyword>
<dbReference type="PANTHER" id="PTHR11085:SF6">
    <property type="entry name" value="NAD-DEPENDENT PROTEIN DEACETYLASE SIRTUIN-2"/>
    <property type="match status" value="1"/>
</dbReference>
<protein>
    <recommendedName>
        <fullName evidence="6">Deacetylase sirtuin-type domain-containing protein</fullName>
    </recommendedName>
</protein>
<keyword evidence="4" id="KW-0520">NAD</keyword>
<dbReference type="SUPFAM" id="SSF52467">
    <property type="entry name" value="DHS-like NAD/FAD-binding domain"/>
    <property type="match status" value="1"/>
</dbReference>
<evidence type="ECO:0000256" key="2">
    <source>
        <dbReference type="ARBA" id="ARBA00022723"/>
    </source>
</evidence>